<comment type="catalytic activity">
    <reaction evidence="8">
        <text>L-phenylalanine(in) = L-phenylalanine(out)</text>
        <dbReference type="Rhea" id="RHEA:27950"/>
        <dbReference type="ChEBI" id="CHEBI:58095"/>
    </reaction>
</comment>
<name>A0A9Q1CDS7_HOLLE</name>
<comment type="catalytic activity">
    <reaction evidence="11">
        <text>L-leucine(in) = L-leucine(out)</text>
        <dbReference type="Rhea" id="RHEA:73011"/>
        <dbReference type="ChEBI" id="CHEBI:57427"/>
    </reaction>
</comment>
<comment type="caution">
    <text evidence="14">The sequence shown here is derived from an EMBL/GenBank/DDBJ whole genome shotgun (WGS) entry which is preliminary data.</text>
</comment>
<organism evidence="14 15">
    <name type="scientific">Holothuria leucospilota</name>
    <name type="common">Black long sea cucumber</name>
    <name type="synonym">Mertensiothuria leucospilota</name>
    <dbReference type="NCBI Taxonomy" id="206669"/>
    <lineage>
        <taxon>Eukaryota</taxon>
        <taxon>Metazoa</taxon>
        <taxon>Echinodermata</taxon>
        <taxon>Eleutherozoa</taxon>
        <taxon>Echinozoa</taxon>
        <taxon>Holothuroidea</taxon>
        <taxon>Aspidochirotacea</taxon>
        <taxon>Aspidochirotida</taxon>
        <taxon>Holothuriidae</taxon>
        <taxon>Holothuria</taxon>
    </lineage>
</organism>
<dbReference type="InterPro" id="IPR011701">
    <property type="entry name" value="MFS"/>
</dbReference>
<feature type="transmembrane region" description="Helical" evidence="13">
    <location>
        <begin position="132"/>
        <end position="151"/>
    </location>
</feature>
<evidence type="ECO:0000256" key="2">
    <source>
        <dbReference type="ARBA" id="ARBA00006595"/>
    </source>
</evidence>
<dbReference type="Proteomes" id="UP001152320">
    <property type="component" value="Chromosome 4"/>
</dbReference>
<feature type="transmembrane region" description="Helical" evidence="13">
    <location>
        <begin position="221"/>
        <end position="239"/>
    </location>
</feature>
<dbReference type="Pfam" id="PF07690">
    <property type="entry name" value="MFS_1"/>
    <property type="match status" value="1"/>
</dbReference>
<evidence type="ECO:0000256" key="5">
    <source>
        <dbReference type="ARBA" id="ARBA00022989"/>
    </source>
</evidence>
<dbReference type="PANTHER" id="PTHR20766">
    <property type="entry name" value="LARGE NEUTRAL AMINO ACIDS TRANSPORTER SMALL SUBUNIT 4-LIKE ISOFORM X1"/>
    <property type="match status" value="1"/>
</dbReference>
<proteinExistence type="inferred from homology"/>
<comment type="catalytic activity">
    <reaction evidence="9">
        <text>L-methionine(in) = L-methionine(out)</text>
        <dbReference type="Rhea" id="RHEA:70939"/>
        <dbReference type="ChEBI" id="CHEBI:57844"/>
    </reaction>
</comment>
<keyword evidence="3" id="KW-1003">Cell membrane</keyword>
<keyword evidence="6 13" id="KW-0472">Membrane</keyword>
<reference evidence="14" key="1">
    <citation type="submission" date="2021-10" db="EMBL/GenBank/DDBJ databases">
        <title>Tropical sea cucumber genome reveals ecological adaptation and Cuvierian tubules defense mechanism.</title>
        <authorList>
            <person name="Chen T."/>
        </authorList>
    </citation>
    <scope>NUCLEOTIDE SEQUENCE</scope>
    <source>
        <strain evidence="14">Nanhai2018</strain>
        <tissue evidence="14">Muscle</tissue>
    </source>
</reference>
<keyword evidence="7" id="KW-0325">Glycoprotein</keyword>
<feature type="transmembrane region" description="Helical" evidence="13">
    <location>
        <begin position="371"/>
        <end position="394"/>
    </location>
</feature>
<evidence type="ECO:0000256" key="1">
    <source>
        <dbReference type="ARBA" id="ARBA00004651"/>
    </source>
</evidence>
<feature type="transmembrane region" description="Helical" evidence="13">
    <location>
        <begin position="12"/>
        <end position="33"/>
    </location>
</feature>
<dbReference type="SUPFAM" id="SSF103473">
    <property type="entry name" value="MFS general substrate transporter"/>
    <property type="match status" value="2"/>
</dbReference>
<evidence type="ECO:0000313" key="15">
    <source>
        <dbReference type="Proteomes" id="UP001152320"/>
    </source>
</evidence>
<feature type="compositionally biased region" description="Low complexity" evidence="12">
    <location>
        <begin position="441"/>
        <end position="456"/>
    </location>
</feature>
<evidence type="ECO:0000256" key="13">
    <source>
        <dbReference type="SAM" id="Phobius"/>
    </source>
</evidence>
<feature type="transmembrane region" description="Helical" evidence="13">
    <location>
        <begin position="506"/>
        <end position="526"/>
    </location>
</feature>
<feature type="transmembrane region" description="Helical" evidence="13">
    <location>
        <begin position="103"/>
        <end position="125"/>
    </location>
</feature>
<evidence type="ECO:0000256" key="10">
    <source>
        <dbReference type="ARBA" id="ARBA00036777"/>
    </source>
</evidence>
<feature type="transmembrane region" description="Helical" evidence="13">
    <location>
        <begin position="478"/>
        <end position="500"/>
    </location>
</feature>
<comment type="subcellular location">
    <subcellularLocation>
        <location evidence="1">Cell membrane</location>
        <topology evidence="1">Multi-pass membrane protein</topology>
    </subcellularLocation>
</comment>
<evidence type="ECO:0000256" key="3">
    <source>
        <dbReference type="ARBA" id="ARBA00022475"/>
    </source>
</evidence>
<evidence type="ECO:0000256" key="9">
    <source>
        <dbReference type="ARBA" id="ARBA00036530"/>
    </source>
</evidence>
<dbReference type="GO" id="GO:0015179">
    <property type="term" value="F:L-amino acid transmembrane transporter activity"/>
    <property type="evidence" value="ECO:0007669"/>
    <property type="project" value="TreeGrafter"/>
</dbReference>
<feature type="transmembrane region" description="Helical" evidence="13">
    <location>
        <begin position="324"/>
        <end position="351"/>
    </location>
</feature>
<comment type="similarity">
    <text evidence="2">Belongs to the SLC43A transporter (TC 2.A.1.44) family.</text>
</comment>
<accession>A0A9Q1CDS7</accession>
<dbReference type="PANTHER" id="PTHR20766:SF3">
    <property type="entry name" value="LARGE NEUTRAL AMINO ACIDS TRANSPORTER SMALL SUBUNIT 4-LIKE ISOFORM X1"/>
    <property type="match status" value="1"/>
</dbReference>
<feature type="transmembrane region" description="Helical" evidence="13">
    <location>
        <begin position="157"/>
        <end position="178"/>
    </location>
</feature>
<dbReference type="GO" id="GO:0005886">
    <property type="term" value="C:plasma membrane"/>
    <property type="evidence" value="ECO:0007669"/>
    <property type="project" value="UniProtKB-SubCell"/>
</dbReference>
<evidence type="ECO:0000256" key="4">
    <source>
        <dbReference type="ARBA" id="ARBA00022692"/>
    </source>
</evidence>
<gene>
    <name evidence="14" type="ORF">HOLleu_09692</name>
</gene>
<evidence type="ECO:0000256" key="7">
    <source>
        <dbReference type="ARBA" id="ARBA00023180"/>
    </source>
</evidence>
<protein>
    <submittedName>
        <fullName evidence="14">Large neutral amino acids transporter small subunit 4</fullName>
    </submittedName>
</protein>
<dbReference type="OrthoDB" id="330047at2759"/>
<dbReference type="EMBL" id="JAIZAY010000004">
    <property type="protein sequence ID" value="KAJ8042830.1"/>
    <property type="molecule type" value="Genomic_DNA"/>
</dbReference>
<evidence type="ECO:0000313" key="14">
    <source>
        <dbReference type="EMBL" id="KAJ8042830.1"/>
    </source>
</evidence>
<evidence type="ECO:0000256" key="12">
    <source>
        <dbReference type="SAM" id="MobiDB-lite"/>
    </source>
</evidence>
<dbReference type="Gene3D" id="1.20.1250.20">
    <property type="entry name" value="MFS general substrate transporter like domains"/>
    <property type="match status" value="1"/>
</dbReference>
<feature type="transmembrane region" description="Helical" evidence="13">
    <location>
        <begin position="533"/>
        <end position="555"/>
    </location>
</feature>
<dbReference type="InterPro" id="IPR036259">
    <property type="entry name" value="MFS_trans_sf"/>
</dbReference>
<keyword evidence="15" id="KW-1185">Reference proteome</keyword>
<evidence type="ECO:0000256" key="6">
    <source>
        <dbReference type="ARBA" id="ARBA00023136"/>
    </source>
</evidence>
<comment type="catalytic activity">
    <reaction evidence="10">
        <text>L-isoleucine(in) = L-isoleucine(out)</text>
        <dbReference type="Rhea" id="RHEA:70943"/>
        <dbReference type="ChEBI" id="CHEBI:58045"/>
    </reaction>
</comment>
<keyword evidence="5 13" id="KW-1133">Transmembrane helix</keyword>
<evidence type="ECO:0000256" key="8">
    <source>
        <dbReference type="ARBA" id="ARBA00036466"/>
    </source>
</evidence>
<dbReference type="GO" id="GO:0015175">
    <property type="term" value="F:neutral L-amino acid transmembrane transporter activity"/>
    <property type="evidence" value="ECO:0007669"/>
    <property type="project" value="TreeGrafter"/>
</dbReference>
<keyword evidence="4 13" id="KW-0812">Transmembrane</keyword>
<sequence length="642" mass="71305">MAPSMEQAEKRRIWLLGTMIVENLFFSAALFGWSSLLPILVNEGLYSTLCEIDNSTAGTLEDFSDDDGESKEGEFFTTVYEAEGVDENGRPIYPTCSAQAERLNLALTVGLFLLSGLTFPIGMLMDKVGSRVLRMVGALMFMGSCFLFGYTPVDKSWLLFPAVALNGVGGIIHTFTAFQIANLFQGNRSTVISINIGAYASAGVSFLILKLLYDSGISRQSIFLVFGLLELFVILNCFINIPSEPIPDPEDSKYEMHWNILRTQHKVTGKQFYQMVSHVGRKLSVTDEQAEVAKQTMMRKGSKIHSSQVHLEIQFKPKTKSPTLISSIFTPVYLLSLFVLSVAQLRLNIFIGSLNQVLNNLTGNDEEQVDLYINIFGYMQMMGIIACPIIGLVMDYKIKEVIRKTKQHRKDSIYRKTSMTNGMRREGSSSSTTGLIANGDTNNSKSRHSSTTSTDSNDADGSKPPMGLRIRKLRNSSYAFGINAVLIVLFGVFALIPFLQIQLVTFVLYCVIRGFVNAAACGLYAIMYPANQVGSLIGLQSLTAACTALLQYPIFVIIERVLGNNPFYVDLVLMGFSVFCFALPVFMFTESRKMRREQIREEAEDQESLLTAKQRRQSNINNPLTAVPEDDVFAPHSSLQAV</sequence>
<feature type="transmembrane region" description="Helical" evidence="13">
    <location>
        <begin position="190"/>
        <end position="209"/>
    </location>
</feature>
<feature type="transmembrane region" description="Helical" evidence="13">
    <location>
        <begin position="567"/>
        <end position="588"/>
    </location>
</feature>
<evidence type="ECO:0000256" key="11">
    <source>
        <dbReference type="ARBA" id="ARBA00036887"/>
    </source>
</evidence>
<feature type="region of interest" description="Disordered" evidence="12">
    <location>
        <begin position="413"/>
        <end position="463"/>
    </location>
</feature>
<dbReference type="AlphaFoldDB" id="A0A9Q1CDS7"/>